<organism evidence="2">
    <name type="scientific">Planktothricoides raciborskii GIHE-MW2</name>
    <dbReference type="NCBI Taxonomy" id="2792601"/>
    <lineage>
        <taxon>Bacteria</taxon>
        <taxon>Bacillati</taxon>
        <taxon>Cyanobacteriota</taxon>
        <taxon>Cyanophyceae</taxon>
        <taxon>Oscillatoriophycideae</taxon>
        <taxon>Oscillatoriales</taxon>
        <taxon>Oscillatoriaceae</taxon>
        <taxon>Planktothricoides</taxon>
    </lineage>
</organism>
<sequence length="290" mass="31907">MNKGLLILPIALLISQPAVAQVPIDPLRLPEEETGGYIYTFSINYIPDGREGFDFDPEGNPFNFETFNQLINFSGSGSYSFSPYVSISANVTPSWFISKEKRDFGDRTETRTETNTDITSDLSLEYRPSPGSTIDPRFSVGVAYPWTMTVQSQASLIRDPVIILASLGYSQSLESDNHSLNFGIGSGFVANDRVSFSGYASYSIPIGETNLPATSLSFRTGYNLDDRGNQDIGLRTTLSMRGGDTRLGISIEWGGRGIISSKRQIPEEENTTSLIPSNSINDVLPNYYLK</sequence>
<feature type="chain" id="PRO_5043425951" evidence="1">
    <location>
        <begin position="21"/>
        <end position="290"/>
    </location>
</feature>
<dbReference type="RefSeq" id="WP_354636148.1">
    <property type="nucleotide sequence ID" value="NZ_CP159837.1"/>
</dbReference>
<reference evidence="2" key="1">
    <citation type="submission" date="2024-07" db="EMBL/GenBank/DDBJ databases">
        <authorList>
            <person name="Kim Y.J."/>
            <person name="Jeong J.Y."/>
        </authorList>
    </citation>
    <scope>NUCLEOTIDE SEQUENCE</scope>
    <source>
        <strain evidence="2">GIHE-MW2</strain>
    </source>
</reference>
<evidence type="ECO:0000256" key="1">
    <source>
        <dbReference type="SAM" id="SignalP"/>
    </source>
</evidence>
<name>A0AAU8JKS6_9CYAN</name>
<proteinExistence type="predicted"/>
<gene>
    <name evidence="2" type="ORF">ABWT76_002349</name>
</gene>
<feature type="signal peptide" evidence="1">
    <location>
        <begin position="1"/>
        <end position="20"/>
    </location>
</feature>
<keyword evidence="1" id="KW-0732">Signal</keyword>
<protein>
    <submittedName>
        <fullName evidence="2">Uncharacterized protein</fullName>
    </submittedName>
</protein>
<evidence type="ECO:0000313" key="2">
    <source>
        <dbReference type="EMBL" id="XCM39417.1"/>
    </source>
</evidence>
<dbReference type="AlphaFoldDB" id="A0AAU8JKS6"/>
<dbReference type="EMBL" id="CP159837">
    <property type="protein sequence ID" value="XCM39417.1"/>
    <property type="molecule type" value="Genomic_DNA"/>
</dbReference>
<accession>A0AAU8JKS6</accession>